<gene>
    <name evidence="5" type="ordered locus">TP02_0272</name>
</gene>
<dbReference type="Pfam" id="PF01281">
    <property type="entry name" value="Ribosomal_L9_N"/>
    <property type="match status" value="1"/>
</dbReference>
<proteinExistence type="inferred from homology"/>
<protein>
    <recommendedName>
        <fullName evidence="4">Ribosomal protein L9 domain-containing protein</fullName>
    </recommendedName>
</protein>
<reference evidence="5 6" key="1">
    <citation type="journal article" date="2005" name="Science">
        <title>Genome sequence of Theileria parva, a bovine pathogen that transforms lymphocytes.</title>
        <authorList>
            <person name="Gardner M.J."/>
            <person name="Bishop R."/>
            <person name="Shah T."/>
            <person name="de Villiers E.P."/>
            <person name="Carlton J.M."/>
            <person name="Hall N."/>
            <person name="Ren Q."/>
            <person name="Paulsen I.T."/>
            <person name="Pain A."/>
            <person name="Berriman M."/>
            <person name="Wilson R.J.M."/>
            <person name="Sato S."/>
            <person name="Ralph S.A."/>
            <person name="Mann D.J."/>
            <person name="Xiong Z."/>
            <person name="Shallom S.J."/>
            <person name="Weidman J."/>
            <person name="Jiang L."/>
            <person name="Lynn J."/>
            <person name="Weaver B."/>
            <person name="Shoaibi A."/>
            <person name="Domingo A.R."/>
            <person name="Wasawo D."/>
            <person name="Crabtree J."/>
            <person name="Wortman J.R."/>
            <person name="Haas B."/>
            <person name="Angiuoli S.V."/>
            <person name="Creasy T.H."/>
            <person name="Lu C."/>
            <person name="Suh B."/>
            <person name="Silva J.C."/>
            <person name="Utterback T.R."/>
            <person name="Feldblyum T.V."/>
            <person name="Pertea M."/>
            <person name="Allen J."/>
            <person name="Nierman W.C."/>
            <person name="Taracha E.L.N."/>
            <person name="Salzberg S.L."/>
            <person name="White O.R."/>
            <person name="Fitzhugh H.A."/>
            <person name="Morzaria S."/>
            <person name="Venter J.C."/>
            <person name="Fraser C.M."/>
            <person name="Nene V."/>
        </authorList>
    </citation>
    <scope>NUCLEOTIDE SEQUENCE [LARGE SCALE GENOMIC DNA]</scope>
    <source>
        <strain evidence="5 6">Muguga</strain>
    </source>
</reference>
<dbReference type="SUPFAM" id="SSF55658">
    <property type="entry name" value="L9 N-domain-like"/>
    <property type="match status" value="1"/>
</dbReference>
<dbReference type="EMBL" id="AAGK01000002">
    <property type="protein sequence ID" value="EAN32555.1"/>
    <property type="molecule type" value="Genomic_DNA"/>
</dbReference>
<dbReference type="InterPro" id="IPR020070">
    <property type="entry name" value="Ribosomal_bL9_N"/>
</dbReference>
<name>Q4N5L8_THEPA</name>
<comment type="caution">
    <text evidence="5">The sequence shown here is derived from an EMBL/GenBank/DDBJ whole genome shotgun (WGS) entry which is preliminary data.</text>
</comment>
<dbReference type="InterPro" id="IPR000244">
    <property type="entry name" value="Ribosomal_bL9"/>
</dbReference>
<dbReference type="FunCoup" id="Q4N5L8">
    <property type="interactions" value="20"/>
</dbReference>
<evidence type="ECO:0000313" key="5">
    <source>
        <dbReference type="EMBL" id="EAN32555.1"/>
    </source>
</evidence>
<dbReference type="GeneID" id="3502174"/>
<dbReference type="RefSeq" id="XP_764838.1">
    <property type="nucleotide sequence ID" value="XM_759745.1"/>
</dbReference>
<dbReference type="GO" id="GO:0005840">
    <property type="term" value="C:ribosome"/>
    <property type="evidence" value="ECO:0007669"/>
    <property type="project" value="UniProtKB-KW"/>
</dbReference>
<sequence>MVNNINIVSGFNFLLLIKRNKILCTRGTISRRTWYPRVDSKKINVVLLKDSEGLGKAGEIVTTSRGFANYHLFPNAIAAYANWYNIDLYCNKDSDSTTHSTKRDVLTGEVLSKDVKPEYVLFSSRFRKFDLNFDVRTFVSDSKRLCSPISIYQVLDEFSNKYTIDIIPSQIREIRCKDTGSVLDIFDAFEYMSFRTVGTFEITIKFPLTDDPDNAIKFTLSINSLDYASKHQSDTLDFQLPS</sequence>
<organism evidence="5 6">
    <name type="scientific">Theileria parva</name>
    <name type="common">East coast fever infection agent</name>
    <dbReference type="NCBI Taxonomy" id="5875"/>
    <lineage>
        <taxon>Eukaryota</taxon>
        <taxon>Sar</taxon>
        <taxon>Alveolata</taxon>
        <taxon>Apicomplexa</taxon>
        <taxon>Aconoidasida</taxon>
        <taxon>Piroplasmida</taxon>
        <taxon>Theileriidae</taxon>
        <taxon>Theileria</taxon>
    </lineage>
</organism>
<dbReference type="GO" id="GO:0006412">
    <property type="term" value="P:translation"/>
    <property type="evidence" value="ECO:0007669"/>
    <property type="project" value="InterPro"/>
</dbReference>
<keyword evidence="6" id="KW-1185">Reference proteome</keyword>
<dbReference type="eggNOG" id="ENOG502QXEE">
    <property type="taxonomic scope" value="Eukaryota"/>
</dbReference>
<evidence type="ECO:0000256" key="2">
    <source>
        <dbReference type="ARBA" id="ARBA00022980"/>
    </source>
</evidence>
<dbReference type="OMA" id="ANWYNID"/>
<evidence type="ECO:0000313" key="6">
    <source>
        <dbReference type="Proteomes" id="UP000001949"/>
    </source>
</evidence>
<evidence type="ECO:0000256" key="3">
    <source>
        <dbReference type="ARBA" id="ARBA00023274"/>
    </source>
</evidence>
<keyword evidence="3" id="KW-0687">Ribonucleoprotein</keyword>
<dbReference type="KEGG" id="tpv:TP02_0272"/>
<evidence type="ECO:0000259" key="4">
    <source>
        <dbReference type="Pfam" id="PF01281"/>
    </source>
</evidence>
<comment type="similarity">
    <text evidence="1">Belongs to the bacterial ribosomal protein bL9 family.</text>
</comment>
<dbReference type="AlphaFoldDB" id="Q4N5L8"/>
<dbReference type="VEuPathDB" id="PiroplasmaDB:TpMuguga_02g00272"/>
<dbReference type="InterPro" id="IPR036935">
    <property type="entry name" value="Ribosomal_bL9_N_sf"/>
</dbReference>
<dbReference type="PANTHER" id="PTHR21368">
    <property type="entry name" value="50S RIBOSOMAL PROTEIN L9"/>
    <property type="match status" value="1"/>
</dbReference>
<dbReference type="InterPro" id="IPR009027">
    <property type="entry name" value="Ribosomal_bL9/RNase_H1_N"/>
</dbReference>
<keyword evidence="2" id="KW-0689">Ribosomal protein</keyword>
<dbReference type="GO" id="GO:1990904">
    <property type="term" value="C:ribonucleoprotein complex"/>
    <property type="evidence" value="ECO:0007669"/>
    <property type="project" value="UniProtKB-KW"/>
</dbReference>
<evidence type="ECO:0000256" key="1">
    <source>
        <dbReference type="ARBA" id="ARBA00010605"/>
    </source>
</evidence>
<dbReference type="Proteomes" id="UP000001949">
    <property type="component" value="Unassembled WGS sequence"/>
</dbReference>
<dbReference type="InParanoid" id="Q4N5L8"/>
<feature type="domain" description="Ribosomal protein L9" evidence="4">
    <location>
        <begin position="44"/>
        <end position="87"/>
    </location>
</feature>
<accession>Q4N5L8</accession>
<dbReference type="GO" id="GO:0003735">
    <property type="term" value="F:structural constituent of ribosome"/>
    <property type="evidence" value="ECO:0007669"/>
    <property type="project" value="InterPro"/>
</dbReference>
<dbReference type="Gene3D" id="3.40.5.10">
    <property type="entry name" value="Ribosomal protein L9, N-terminal domain"/>
    <property type="match status" value="1"/>
</dbReference>